<comment type="catalytic activity">
    <reaction evidence="4 5">
        <text>L-tyrosyl-[protein] + 3'-phosphoadenylyl sulfate = O-sulfo-L-tyrosine-[protein] + adenosine 3',5'-bisphosphate + H(+)</text>
        <dbReference type="Rhea" id="RHEA:16801"/>
        <dbReference type="Rhea" id="RHEA-COMP:10136"/>
        <dbReference type="Rhea" id="RHEA-COMP:11688"/>
        <dbReference type="ChEBI" id="CHEBI:15378"/>
        <dbReference type="ChEBI" id="CHEBI:46858"/>
        <dbReference type="ChEBI" id="CHEBI:58339"/>
        <dbReference type="ChEBI" id="CHEBI:58343"/>
        <dbReference type="ChEBI" id="CHEBI:65286"/>
        <dbReference type="EC" id="2.8.2.20"/>
    </reaction>
</comment>
<keyword evidence="6" id="KW-1133">Transmembrane helix</keyword>
<dbReference type="PANTHER" id="PTHR12788:SF10">
    <property type="entry name" value="PROTEIN-TYROSINE SULFOTRANSFERASE"/>
    <property type="match status" value="1"/>
</dbReference>
<dbReference type="GO" id="GO:0005794">
    <property type="term" value="C:Golgi apparatus"/>
    <property type="evidence" value="ECO:0007669"/>
    <property type="project" value="TreeGrafter"/>
</dbReference>
<comment type="caution">
    <text evidence="7">The sequence shown here is derived from an EMBL/GenBank/DDBJ whole genome shotgun (WGS) entry which is preliminary data.</text>
</comment>
<evidence type="ECO:0000256" key="6">
    <source>
        <dbReference type="SAM" id="Phobius"/>
    </source>
</evidence>
<sequence length="302" mass="35660">MKNILKSFSFKQTGSFLFVLSLLLANALIFWIYLLNEEKASISISDRIIFIGGHPRSGTTLMRVLLDVQGSIYCGPETRLLEPLMILSTNLSERFPPNELLLRTRIFAKSIKEATASFILHVLKTRNKQENKILCAKDPPIVNFMDKLVDLFPNSKYIFMVRDGRAVAFSLVRYQRLEFNFKNYLDKLKEWNYTNNKTMTLCNKVGPKYCKMVKYENLVLNKESVLRDLMQFLELKWNDRMLNHEIFMNSDVELGRTEWSNSQVVKPIYYKDSRKDWTKEIEDYDEKTIRKEIPMLKFFGYF</sequence>
<evidence type="ECO:0000313" key="8">
    <source>
        <dbReference type="Proteomes" id="UP000663879"/>
    </source>
</evidence>
<evidence type="ECO:0000256" key="4">
    <source>
        <dbReference type="ARBA" id="ARBA00048460"/>
    </source>
</evidence>
<gene>
    <name evidence="7" type="ORF">OXX778_LOCUS14602</name>
</gene>
<protein>
    <recommendedName>
        <fullName evidence="2 5">Protein-tyrosine sulfotransferase</fullName>
        <ecNumber evidence="2 5">2.8.2.20</ecNumber>
    </recommendedName>
</protein>
<keyword evidence="3 5" id="KW-0808">Transferase</keyword>
<dbReference type="Proteomes" id="UP000663879">
    <property type="component" value="Unassembled WGS sequence"/>
</dbReference>
<evidence type="ECO:0000256" key="5">
    <source>
        <dbReference type="RuleBase" id="RU365018"/>
    </source>
</evidence>
<comment type="function">
    <text evidence="5">Catalyzes the O-sulfation of tyrosine residues within acidic motifs of polypeptides, using 3'-phosphoadenylyl sulfate (PAPS) as cosubstrate.</text>
</comment>
<organism evidence="7 8">
    <name type="scientific">Brachionus calyciflorus</name>
    <dbReference type="NCBI Taxonomy" id="104777"/>
    <lineage>
        <taxon>Eukaryota</taxon>
        <taxon>Metazoa</taxon>
        <taxon>Spiralia</taxon>
        <taxon>Gnathifera</taxon>
        <taxon>Rotifera</taxon>
        <taxon>Eurotatoria</taxon>
        <taxon>Monogononta</taxon>
        <taxon>Pseudotrocha</taxon>
        <taxon>Ploima</taxon>
        <taxon>Brachionidae</taxon>
        <taxon>Brachionus</taxon>
    </lineage>
</organism>
<dbReference type="GO" id="GO:0008476">
    <property type="term" value="F:protein-tyrosine sulfotransferase activity"/>
    <property type="evidence" value="ECO:0007669"/>
    <property type="project" value="UniProtKB-EC"/>
</dbReference>
<proteinExistence type="inferred from homology"/>
<reference evidence="7" key="1">
    <citation type="submission" date="2021-02" db="EMBL/GenBank/DDBJ databases">
        <authorList>
            <person name="Nowell W R."/>
        </authorList>
    </citation>
    <scope>NUCLEOTIDE SEQUENCE</scope>
    <source>
        <strain evidence="7">Ploen Becks lab</strain>
    </source>
</reference>
<dbReference type="Pfam" id="PF13469">
    <property type="entry name" value="Sulfotransfer_3"/>
    <property type="match status" value="1"/>
</dbReference>
<evidence type="ECO:0000256" key="1">
    <source>
        <dbReference type="ARBA" id="ARBA00009988"/>
    </source>
</evidence>
<evidence type="ECO:0000313" key="7">
    <source>
        <dbReference type="EMBL" id="CAF0964638.1"/>
    </source>
</evidence>
<accession>A0A814E4U3</accession>
<dbReference type="AlphaFoldDB" id="A0A814E4U3"/>
<name>A0A814E4U3_9BILA</name>
<keyword evidence="8" id="KW-1185">Reference proteome</keyword>
<keyword evidence="6" id="KW-0812">Transmembrane</keyword>
<dbReference type="OrthoDB" id="545675at2759"/>
<dbReference type="Gene3D" id="3.40.50.300">
    <property type="entry name" value="P-loop containing nucleotide triphosphate hydrolases"/>
    <property type="match status" value="1"/>
</dbReference>
<feature type="transmembrane region" description="Helical" evidence="6">
    <location>
        <begin position="12"/>
        <end position="34"/>
    </location>
</feature>
<comment type="similarity">
    <text evidence="1 5">Belongs to the protein sulfotransferase family.</text>
</comment>
<dbReference type="EMBL" id="CAJNOC010003035">
    <property type="protein sequence ID" value="CAF0964638.1"/>
    <property type="molecule type" value="Genomic_DNA"/>
</dbReference>
<dbReference type="EC" id="2.8.2.20" evidence="2 5"/>
<dbReference type="PANTHER" id="PTHR12788">
    <property type="entry name" value="PROTEIN-TYROSINE SULFOTRANSFERASE 2"/>
    <property type="match status" value="1"/>
</dbReference>
<evidence type="ECO:0000256" key="2">
    <source>
        <dbReference type="ARBA" id="ARBA00013262"/>
    </source>
</evidence>
<dbReference type="InterPro" id="IPR026634">
    <property type="entry name" value="TPST-like"/>
</dbReference>
<keyword evidence="6" id="KW-0472">Membrane</keyword>
<evidence type="ECO:0000256" key="3">
    <source>
        <dbReference type="ARBA" id="ARBA00022679"/>
    </source>
</evidence>
<dbReference type="SUPFAM" id="SSF52540">
    <property type="entry name" value="P-loop containing nucleoside triphosphate hydrolases"/>
    <property type="match status" value="1"/>
</dbReference>
<dbReference type="InterPro" id="IPR027417">
    <property type="entry name" value="P-loop_NTPase"/>
</dbReference>